<feature type="region of interest" description="Disordered" evidence="1">
    <location>
        <begin position="1"/>
        <end position="23"/>
    </location>
</feature>
<keyword evidence="3" id="KW-1185">Reference proteome</keyword>
<sequence length="142" mass="16675">MVNQKQRNVEEPSCSKQSDPPSNLELVTEPQSYFHRPNLFVFAGVYRVPFKINLSHYMKAVKGVEHKVNPSEICVTLGHIRSGLRFPLSQLDREVLNFYFIGNFWRFMYCFNKMKEVGYDVTLEEIWKFAKVTSTANKTPRY</sequence>
<protein>
    <submittedName>
        <fullName evidence="2">Uncharacterized protein</fullName>
    </submittedName>
</protein>
<evidence type="ECO:0000256" key="1">
    <source>
        <dbReference type="SAM" id="MobiDB-lite"/>
    </source>
</evidence>
<evidence type="ECO:0000313" key="2">
    <source>
        <dbReference type="EMBL" id="KAF5208408.1"/>
    </source>
</evidence>
<dbReference type="Proteomes" id="UP000554482">
    <property type="component" value="Unassembled WGS sequence"/>
</dbReference>
<gene>
    <name evidence="2" type="ORF">FRX31_002006</name>
</gene>
<proteinExistence type="predicted"/>
<evidence type="ECO:0000313" key="3">
    <source>
        <dbReference type="Proteomes" id="UP000554482"/>
    </source>
</evidence>
<dbReference type="AlphaFoldDB" id="A0A7J6XGW9"/>
<organism evidence="2 3">
    <name type="scientific">Thalictrum thalictroides</name>
    <name type="common">Rue-anemone</name>
    <name type="synonym">Anemone thalictroides</name>
    <dbReference type="NCBI Taxonomy" id="46969"/>
    <lineage>
        <taxon>Eukaryota</taxon>
        <taxon>Viridiplantae</taxon>
        <taxon>Streptophyta</taxon>
        <taxon>Embryophyta</taxon>
        <taxon>Tracheophyta</taxon>
        <taxon>Spermatophyta</taxon>
        <taxon>Magnoliopsida</taxon>
        <taxon>Ranunculales</taxon>
        <taxon>Ranunculaceae</taxon>
        <taxon>Thalictroideae</taxon>
        <taxon>Thalictrum</taxon>
    </lineage>
</organism>
<reference evidence="2 3" key="1">
    <citation type="submission" date="2020-06" db="EMBL/GenBank/DDBJ databases">
        <title>Transcriptomic and genomic resources for Thalictrum thalictroides and T. hernandezii: Facilitating candidate gene discovery in an emerging model plant lineage.</title>
        <authorList>
            <person name="Arias T."/>
            <person name="Riano-Pachon D.M."/>
            <person name="Di Stilio V.S."/>
        </authorList>
    </citation>
    <scope>NUCLEOTIDE SEQUENCE [LARGE SCALE GENOMIC DNA]</scope>
    <source>
        <strain evidence="3">cv. WT478/WT964</strain>
        <tissue evidence="2">Leaves</tissue>
    </source>
</reference>
<name>A0A7J6XGW9_THATH</name>
<dbReference type="EMBL" id="JABWDY010000058">
    <property type="protein sequence ID" value="KAF5208408.1"/>
    <property type="molecule type" value="Genomic_DNA"/>
</dbReference>
<accession>A0A7J6XGW9</accession>
<comment type="caution">
    <text evidence="2">The sequence shown here is derived from an EMBL/GenBank/DDBJ whole genome shotgun (WGS) entry which is preliminary data.</text>
</comment>